<dbReference type="eggNOG" id="ENOG5032BW4">
    <property type="taxonomic scope" value="Bacteria"/>
</dbReference>
<proteinExistence type="predicted"/>
<evidence type="ECO:0000313" key="1">
    <source>
        <dbReference type="EMBL" id="CBW25880.1"/>
    </source>
</evidence>
<dbReference type="HOGENOM" id="CLU_132148_1_0_7"/>
<accession>E1WXS3</accession>
<organism evidence="1 2">
    <name type="scientific">Halobacteriovorax marinus (strain ATCC BAA-682 / DSM 15412 / SJ)</name>
    <name type="common">Bacteriovorax marinus</name>
    <dbReference type="NCBI Taxonomy" id="862908"/>
    <lineage>
        <taxon>Bacteria</taxon>
        <taxon>Pseudomonadati</taxon>
        <taxon>Bdellovibrionota</taxon>
        <taxon>Bacteriovoracia</taxon>
        <taxon>Bacteriovoracales</taxon>
        <taxon>Halobacteriovoraceae</taxon>
        <taxon>Halobacteriovorax</taxon>
    </lineage>
</organism>
<dbReference type="PATRIC" id="fig|862908.3.peg.947"/>
<dbReference type="KEGG" id="bmx:BMS_0996"/>
<dbReference type="InterPro" id="IPR020378">
    <property type="entry name" value="DUF4186"/>
</dbReference>
<dbReference type="Pfam" id="PF13811">
    <property type="entry name" value="DUF4186"/>
    <property type="match status" value="1"/>
</dbReference>
<keyword evidence="2" id="KW-1185">Reference proteome</keyword>
<dbReference type="AlphaFoldDB" id="E1WXS3"/>
<evidence type="ECO:0008006" key="3">
    <source>
        <dbReference type="Google" id="ProtNLM"/>
    </source>
</evidence>
<dbReference type="STRING" id="862908.BMS_0996"/>
<sequence>MDNRISENIYFTDIFRRLGCSKVCSKFKLREDQWEYLAKRGFDTILLEGRTLIIKILSEENSEHSCKVAPINSHPIFTALHATGACCRVSLEKWHKISKDRELKEKDIFYILLIVKEWMIRQQNPKNELVSEKSQLNLFCS</sequence>
<gene>
    <name evidence="1" type="ordered locus">BMS_0996</name>
</gene>
<dbReference type="OrthoDB" id="3781311at2"/>
<evidence type="ECO:0000313" key="2">
    <source>
        <dbReference type="Proteomes" id="UP000008963"/>
    </source>
</evidence>
<dbReference type="RefSeq" id="WP_014243664.1">
    <property type="nucleotide sequence ID" value="NC_016620.1"/>
</dbReference>
<dbReference type="EMBL" id="FQ312005">
    <property type="protein sequence ID" value="CBW25880.1"/>
    <property type="molecule type" value="Genomic_DNA"/>
</dbReference>
<name>E1WXS3_HALMS</name>
<reference evidence="2" key="1">
    <citation type="journal article" date="2013" name="ISME J.">
        <title>A small predatory core genome in the divergent marine Bacteriovorax marinus SJ and the terrestrial Bdellovibrio bacteriovorus.</title>
        <authorList>
            <person name="Crossman L.C."/>
            <person name="Chen H."/>
            <person name="Cerdeno-Tarraga A.M."/>
            <person name="Brooks K."/>
            <person name="Quail M.A."/>
            <person name="Pineiro S.A."/>
            <person name="Hobley L."/>
            <person name="Sockett R.E."/>
            <person name="Bentley S.D."/>
            <person name="Parkhill J."/>
            <person name="Williams H.N."/>
            <person name="Stine O.C."/>
        </authorList>
    </citation>
    <scope>NUCLEOTIDE SEQUENCE [LARGE SCALE GENOMIC DNA]</scope>
    <source>
        <strain evidence="2">ATCC BAA-682 / DSM 15412 / SJ</strain>
    </source>
</reference>
<dbReference type="Proteomes" id="UP000008963">
    <property type="component" value="Chromosome"/>
</dbReference>
<protein>
    <recommendedName>
        <fullName evidence="3">DUF4186 domain-containing protein</fullName>
    </recommendedName>
</protein>